<protein>
    <submittedName>
        <fullName evidence="1">Uncharacterized protein</fullName>
    </submittedName>
</protein>
<accession>A0ACC2L988</accession>
<proteinExistence type="predicted"/>
<keyword evidence="2" id="KW-1185">Reference proteome</keyword>
<sequence>MASLITYTLYGYLVPDILTDSMFVITRDFEFFRIDEITGKVKYIDDDDTNIEGTGRKTVHFDIFRVPLEVEVSVSVSHNKKLKEHAKVESLGDWVLFLGYNYPIIVKASQFSCFKGNSIYFVDNIMETYYRCPYGSCGLGVHSLKDGTNEELFVDRFHPTLSPPLWIVRDFGELGTKGVSTYRFSFLIRLEG</sequence>
<name>A0ACC2L988_PERAE</name>
<evidence type="ECO:0000313" key="1">
    <source>
        <dbReference type="EMBL" id="KAJ8629766.1"/>
    </source>
</evidence>
<comment type="caution">
    <text evidence="1">The sequence shown here is derived from an EMBL/GenBank/DDBJ whole genome shotgun (WGS) entry which is preliminary data.</text>
</comment>
<organism evidence="1 2">
    <name type="scientific">Persea americana</name>
    <name type="common">Avocado</name>
    <dbReference type="NCBI Taxonomy" id="3435"/>
    <lineage>
        <taxon>Eukaryota</taxon>
        <taxon>Viridiplantae</taxon>
        <taxon>Streptophyta</taxon>
        <taxon>Embryophyta</taxon>
        <taxon>Tracheophyta</taxon>
        <taxon>Spermatophyta</taxon>
        <taxon>Magnoliopsida</taxon>
        <taxon>Magnoliidae</taxon>
        <taxon>Laurales</taxon>
        <taxon>Lauraceae</taxon>
        <taxon>Persea</taxon>
    </lineage>
</organism>
<reference evidence="1 2" key="1">
    <citation type="journal article" date="2022" name="Hortic Res">
        <title>A haplotype resolved chromosomal level avocado genome allows analysis of novel avocado genes.</title>
        <authorList>
            <person name="Nath O."/>
            <person name="Fletcher S.J."/>
            <person name="Hayward A."/>
            <person name="Shaw L.M."/>
            <person name="Masouleh A.K."/>
            <person name="Furtado A."/>
            <person name="Henry R.J."/>
            <person name="Mitter N."/>
        </authorList>
    </citation>
    <scope>NUCLEOTIDE SEQUENCE [LARGE SCALE GENOMIC DNA]</scope>
    <source>
        <strain evidence="2">cv. Hass</strain>
    </source>
</reference>
<gene>
    <name evidence="1" type="ORF">MRB53_023089</name>
</gene>
<dbReference type="Proteomes" id="UP001234297">
    <property type="component" value="Chromosome 7"/>
</dbReference>
<dbReference type="EMBL" id="CM056815">
    <property type="protein sequence ID" value="KAJ8629766.1"/>
    <property type="molecule type" value="Genomic_DNA"/>
</dbReference>
<evidence type="ECO:0000313" key="2">
    <source>
        <dbReference type="Proteomes" id="UP001234297"/>
    </source>
</evidence>